<evidence type="ECO:0000313" key="6">
    <source>
        <dbReference type="Proteomes" id="UP000617979"/>
    </source>
</evidence>
<dbReference type="Gene3D" id="3.40.50.300">
    <property type="entry name" value="P-loop containing nucleotide triphosphate hydrolases"/>
    <property type="match status" value="1"/>
</dbReference>
<dbReference type="Gene3D" id="3.30.450.90">
    <property type="match status" value="1"/>
</dbReference>
<evidence type="ECO:0000259" key="4">
    <source>
        <dbReference type="Pfam" id="PF00437"/>
    </source>
</evidence>
<evidence type="ECO:0000313" key="5">
    <source>
        <dbReference type="EMBL" id="GGA35433.1"/>
    </source>
</evidence>
<dbReference type="InterPro" id="IPR001482">
    <property type="entry name" value="T2SS/T4SS_dom"/>
</dbReference>
<proteinExistence type="inferred from homology"/>
<dbReference type="PANTHER" id="PTHR30258">
    <property type="entry name" value="TYPE II SECRETION SYSTEM PROTEIN GSPE-RELATED"/>
    <property type="match status" value="1"/>
</dbReference>
<reference evidence="6" key="1">
    <citation type="journal article" date="2019" name="Int. J. Syst. Evol. Microbiol.">
        <title>The Global Catalogue of Microorganisms (GCM) 10K type strain sequencing project: providing services to taxonomists for standard genome sequencing and annotation.</title>
        <authorList>
            <consortium name="The Broad Institute Genomics Platform"/>
            <consortium name="The Broad Institute Genome Sequencing Center for Infectious Disease"/>
            <person name="Wu L."/>
            <person name="Ma J."/>
        </authorList>
    </citation>
    <scope>NUCLEOTIDE SEQUENCE [LARGE SCALE GENOMIC DNA]</scope>
    <source>
        <strain evidence="6">CGMCC 1.12404</strain>
    </source>
</reference>
<dbReference type="Pfam" id="PF00437">
    <property type="entry name" value="T2SSE"/>
    <property type="match status" value="1"/>
</dbReference>
<dbReference type="PANTHER" id="PTHR30258:SF2">
    <property type="entry name" value="COMG OPERON PROTEIN 1"/>
    <property type="match status" value="1"/>
</dbReference>
<gene>
    <name evidence="5" type="ORF">GCM10007416_05330</name>
</gene>
<evidence type="ECO:0000256" key="2">
    <source>
        <dbReference type="ARBA" id="ARBA00022741"/>
    </source>
</evidence>
<dbReference type="InterPro" id="IPR027417">
    <property type="entry name" value="P-loop_NTPase"/>
</dbReference>
<evidence type="ECO:0000256" key="1">
    <source>
        <dbReference type="ARBA" id="ARBA00006611"/>
    </source>
</evidence>
<organism evidence="5 6">
    <name type="scientific">Kroppenstedtia guangzhouensis</name>
    <dbReference type="NCBI Taxonomy" id="1274356"/>
    <lineage>
        <taxon>Bacteria</taxon>
        <taxon>Bacillati</taxon>
        <taxon>Bacillota</taxon>
        <taxon>Bacilli</taxon>
        <taxon>Bacillales</taxon>
        <taxon>Thermoactinomycetaceae</taxon>
        <taxon>Kroppenstedtia</taxon>
    </lineage>
</organism>
<feature type="domain" description="Bacterial type II secretion system protein E" evidence="4">
    <location>
        <begin position="7"/>
        <end position="222"/>
    </location>
</feature>
<comment type="caution">
    <text evidence="5">The sequence shown here is derived from an EMBL/GenBank/DDBJ whole genome shotgun (WGS) entry which is preliminary data.</text>
</comment>
<dbReference type="SUPFAM" id="SSF52540">
    <property type="entry name" value="P-loop containing nucleoside triphosphate hydrolases"/>
    <property type="match status" value="1"/>
</dbReference>
<sequence>MDAAQYATRLLEEAINSRASDIHIEPREEELCIRQRVDGFLISVDSLPREDMYPLVSRIKVMGHLDIGEKRLPQDGALTVTHRGERVDVRISSMPTLHGEKLVLRLLRNRPERMTLSELGMGEEEKNRLEGVIRRPGGLVLVTGPTGSGKTTTLYAILQDLNREELNLVTLEDPIEFQLSGVNQIQVNPKAGLTFARGLRAVLRQDPNIIMVGEIRDEETSRSKMNHNRTVQDKAYTNCSRIPLKCLSSEKQRSR</sequence>
<comment type="similarity">
    <text evidence="1">Belongs to the GSP E family.</text>
</comment>
<dbReference type="CDD" id="cd01129">
    <property type="entry name" value="PulE-GspE-like"/>
    <property type="match status" value="1"/>
</dbReference>
<dbReference type="EMBL" id="BMEX01000002">
    <property type="protein sequence ID" value="GGA35433.1"/>
    <property type="molecule type" value="Genomic_DNA"/>
</dbReference>
<keyword evidence="6" id="KW-1185">Reference proteome</keyword>
<protein>
    <recommendedName>
        <fullName evidence="4">Bacterial type II secretion system protein E domain-containing protein</fullName>
    </recommendedName>
</protein>
<dbReference type="RefSeq" id="WP_188429607.1">
    <property type="nucleotide sequence ID" value="NZ_BMEX01000002.1"/>
</dbReference>
<keyword evidence="3" id="KW-0067">ATP-binding</keyword>
<name>A0ABQ1G1S8_9BACL</name>
<dbReference type="Proteomes" id="UP000617979">
    <property type="component" value="Unassembled WGS sequence"/>
</dbReference>
<keyword evidence="2" id="KW-0547">Nucleotide-binding</keyword>
<accession>A0ABQ1G1S8</accession>
<evidence type="ECO:0000256" key="3">
    <source>
        <dbReference type="ARBA" id="ARBA00022840"/>
    </source>
</evidence>